<dbReference type="GO" id="GO:0045454">
    <property type="term" value="P:cell redox homeostasis"/>
    <property type="evidence" value="ECO:0007669"/>
    <property type="project" value="TreeGrafter"/>
</dbReference>
<keyword evidence="3" id="KW-0813">Transport</keyword>
<feature type="active site" description="Nucleophile" evidence="9">
    <location>
        <position position="32"/>
    </location>
</feature>
<dbReference type="PIRSF" id="PIRSF000077">
    <property type="entry name" value="Thioredoxin"/>
    <property type="match status" value="1"/>
</dbReference>
<sequence length="104" mass="11556">MAVENVTDANYETATSQGVTLTDFWAEWCGPCRMQSPVVEELAKHMDGVKFNKLDIDSNPETPSELGIMAIPTLIIKKDGQVVERLTGYTPAHQLEEILNKYTA</sequence>
<dbReference type="PRINTS" id="PR00421">
    <property type="entry name" value="THIOREDOXIN"/>
</dbReference>
<feature type="domain" description="Thioredoxin" evidence="11">
    <location>
        <begin position="1"/>
        <end position="104"/>
    </location>
</feature>
<evidence type="ECO:0000256" key="4">
    <source>
        <dbReference type="ARBA" id="ARBA00022982"/>
    </source>
</evidence>
<dbReference type="Proteomes" id="UP000371977">
    <property type="component" value="Unassembled WGS sequence"/>
</dbReference>
<dbReference type="InterPro" id="IPR036249">
    <property type="entry name" value="Thioredoxin-like_sf"/>
</dbReference>
<dbReference type="OrthoDB" id="9790390at2"/>
<dbReference type="Pfam" id="PF00085">
    <property type="entry name" value="Thioredoxin"/>
    <property type="match status" value="1"/>
</dbReference>
<organism evidence="12 13">
    <name type="scientific">Weissella muntiaci</name>
    <dbReference type="NCBI Taxonomy" id="2508881"/>
    <lineage>
        <taxon>Bacteria</taxon>
        <taxon>Bacillati</taxon>
        <taxon>Bacillota</taxon>
        <taxon>Bacilli</taxon>
        <taxon>Lactobacillales</taxon>
        <taxon>Lactobacillaceae</taxon>
        <taxon>Weissella</taxon>
    </lineage>
</organism>
<comment type="caution">
    <text evidence="12">The sequence shown here is derived from an EMBL/GenBank/DDBJ whole genome shotgun (WGS) entry which is preliminary data.</text>
</comment>
<evidence type="ECO:0000313" key="13">
    <source>
        <dbReference type="Proteomes" id="UP000371977"/>
    </source>
</evidence>
<feature type="site" description="Contributes to redox potential value" evidence="9">
    <location>
        <position position="30"/>
    </location>
</feature>
<comment type="similarity">
    <text evidence="1 8">Belongs to the thioredoxin family.</text>
</comment>
<dbReference type="InterPro" id="IPR005746">
    <property type="entry name" value="Thioredoxin"/>
</dbReference>
<dbReference type="GO" id="GO:0005829">
    <property type="term" value="C:cytosol"/>
    <property type="evidence" value="ECO:0007669"/>
    <property type="project" value="TreeGrafter"/>
</dbReference>
<dbReference type="SUPFAM" id="SSF52833">
    <property type="entry name" value="Thioredoxin-like"/>
    <property type="match status" value="1"/>
</dbReference>
<feature type="site" description="Contributes to redox potential value" evidence="9">
    <location>
        <position position="31"/>
    </location>
</feature>
<dbReference type="AlphaFoldDB" id="A0A6C2C1G8"/>
<evidence type="ECO:0000256" key="2">
    <source>
        <dbReference type="ARBA" id="ARBA00020570"/>
    </source>
</evidence>
<dbReference type="PROSITE" id="PS00194">
    <property type="entry name" value="THIOREDOXIN_1"/>
    <property type="match status" value="1"/>
</dbReference>
<evidence type="ECO:0000256" key="7">
    <source>
        <dbReference type="NCBIfam" id="TIGR01068"/>
    </source>
</evidence>
<evidence type="ECO:0000256" key="9">
    <source>
        <dbReference type="PIRSR" id="PIRSR000077-1"/>
    </source>
</evidence>
<evidence type="ECO:0000256" key="6">
    <source>
        <dbReference type="ARBA" id="ARBA00023284"/>
    </source>
</evidence>
<dbReference type="RefSeq" id="WP_148624002.1">
    <property type="nucleotide sequence ID" value="NZ_SDGZ01000030.1"/>
</dbReference>
<dbReference type="Gene3D" id="3.40.30.10">
    <property type="entry name" value="Glutaredoxin"/>
    <property type="match status" value="1"/>
</dbReference>
<keyword evidence="4" id="KW-0249">Electron transport</keyword>
<dbReference type="InterPro" id="IPR017937">
    <property type="entry name" value="Thioredoxin_CS"/>
</dbReference>
<name>A0A6C2C1G8_9LACO</name>
<evidence type="ECO:0000256" key="10">
    <source>
        <dbReference type="PIRSR" id="PIRSR000077-4"/>
    </source>
</evidence>
<dbReference type="NCBIfam" id="TIGR01068">
    <property type="entry name" value="thioredoxin"/>
    <property type="match status" value="1"/>
</dbReference>
<dbReference type="CDD" id="cd02947">
    <property type="entry name" value="TRX_family"/>
    <property type="match status" value="1"/>
</dbReference>
<dbReference type="PROSITE" id="PS51352">
    <property type="entry name" value="THIOREDOXIN_2"/>
    <property type="match status" value="1"/>
</dbReference>
<evidence type="ECO:0000256" key="8">
    <source>
        <dbReference type="PIRNR" id="PIRNR000077"/>
    </source>
</evidence>
<protein>
    <recommendedName>
        <fullName evidence="2 7">Thioredoxin</fullName>
    </recommendedName>
</protein>
<keyword evidence="5 10" id="KW-1015">Disulfide bond</keyword>
<feature type="site" description="Deprotonates C-terminal active site Cys" evidence="9">
    <location>
        <position position="23"/>
    </location>
</feature>
<gene>
    <name evidence="12" type="primary">trxA</name>
    <name evidence="12" type="ORF">ESZ50_11185</name>
</gene>
<evidence type="ECO:0000256" key="3">
    <source>
        <dbReference type="ARBA" id="ARBA00022448"/>
    </source>
</evidence>
<feature type="disulfide bond" description="Redox-active" evidence="10">
    <location>
        <begin position="29"/>
        <end position="32"/>
    </location>
</feature>
<feature type="active site" description="Nucleophile" evidence="9">
    <location>
        <position position="29"/>
    </location>
</feature>
<accession>A0A6C2C1G8</accession>
<dbReference type="PANTHER" id="PTHR45663:SF11">
    <property type="entry name" value="GEO12009P1"/>
    <property type="match status" value="1"/>
</dbReference>
<evidence type="ECO:0000313" key="12">
    <source>
        <dbReference type="EMBL" id="TYC47784.1"/>
    </source>
</evidence>
<keyword evidence="6 10" id="KW-0676">Redox-active center</keyword>
<evidence type="ECO:0000256" key="1">
    <source>
        <dbReference type="ARBA" id="ARBA00008987"/>
    </source>
</evidence>
<evidence type="ECO:0000256" key="5">
    <source>
        <dbReference type="ARBA" id="ARBA00023157"/>
    </source>
</evidence>
<dbReference type="InterPro" id="IPR013766">
    <property type="entry name" value="Thioredoxin_domain"/>
</dbReference>
<dbReference type="FunFam" id="3.40.30.10:FF:000001">
    <property type="entry name" value="Thioredoxin"/>
    <property type="match status" value="1"/>
</dbReference>
<reference evidence="12 13" key="1">
    <citation type="submission" date="2019-01" db="EMBL/GenBank/DDBJ databases">
        <title>Weissella sp. nov., a novel lactic acid bacterium isolated from animal feces.</title>
        <authorList>
            <person name="Wang L.-T."/>
        </authorList>
    </citation>
    <scope>NUCLEOTIDE SEQUENCE [LARGE SCALE GENOMIC DNA]</scope>
    <source>
        <strain evidence="12 13">8H-2</strain>
    </source>
</reference>
<dbReference type="PANTHER" id="PTHR45663">
    <property type="entry name" value="GEO12009P1"/>
    <property type="match status" value="1"/>
</dbReference>
<keyword evidence="13" id="KW-1185">Reference proteome</keyword>
<evidence type="ECO:0000259" key="11">
    <source>
        <dbReference type="PROSITE" id="PS51352"/>
    </source>
</evidence>
<proteinExistence type="inferred from homology"/>
<dbReference type="GO" id="GO:0015035">
    <property type="term" value="F:protein-disulfide reductase activity"/>
    <property type="evidence" value="ECO:0007669"/>
    <property type="project" value="UniProtKB-UniRule"/>
</dbReference>
<dbReference type="EMBL" id="SDGZ01000030">
    <property type="protein sequence ID" value="TYC47784.1"/>
    <property type="molecule type" value="Genomic_DNA"/>
</dbReference>